<dbReference type="PRINTS" id="PR00469">
    <property type="entry name" value="PNDRDTASEII"/>
</dbReference>
<evidence type="ECO:0000313" key="8">
    <source>
        <dbReference type="Proteomes" id="UP000468735"/>
    </source>
</evidence>
<dbReference type="EMBL" id="WBMT01000016">
    <property type="protein sequence ID" value="KAB2344382.1"/>
    <property type="molecule type" value="Genomic_DNA"/>
</dbReference>
<comment type="similarity">
    <text evidence="2">Belongs to the NADH dehydrogenase family.</text>
</comment>
<evidence type="ECO:0000256" key="5">
    <source>
        <dbReference type="ARBA" id="ARBA00023002"/>
    </source>
</evidence>
<organism evidence="7 8">
    <name type="scientific">Actinomadura rudentiformis</name>
    <dbReference type="NCBI Taxonomy" id="359158"/>
    <lineage>
        <taxon>Bacteria</taxon>
        <taxon>Bacillati</taxon>
        <taxon>Actinomycetota</taxon>
        <taxon>Actinomycetes</taxon>
        <taxon>Streptosporangiales</taxon>
        <taxon>Thermomonosporaceae</taxon>
        <taxon>Actinomadura</taxon>
    </lineage>
</organism>
<comment type="cofactor">
    <cofactor evidence="1">
        <name>FAD</name>
        <dbReference type="ChEBI" id="CHEBI:57692"/>
    </cofactor>
</comment>
<evidence type="ECO:0000256" key="4">
    <source>
        <dbReference type="ARBA" id="ARBA00022827"/>
    </source>
</evidence>
<feature type="domain" description="FAD/NAD(P)-binding" evidence="6">
    <location>
        <begin position="6"/>
        <end position="277"/>
    </location>
</feature>
<evidence type="ECO:0000256" key="2">
    <source>
        <dbReference type="ARBA" id="ARBA00005272"/>
    </source>
</evidence>
<dbReference type="InterPro" id="IPR036188">
    <property type="entry name" value="FAD/NAD-bd_sf"/>
</dbReference>
<dbReference type="Proteomes" id="UP000468735">
    <property type="component" value="Unassembled WGS sequence"/>
</dbReference>
<dbReference type="Pfam" id="PF07992">
    <property type="entry name" value="Pyr_redox_2"/>
    <property type="match status" value="1"/>
</dbReference>
<dbReference type="PANTHER" id="PTHR42913:SF3">
    <property type="entry name" value="64 KDA MITOCHONDRIAL NADH DEHYDROGENASE (EUROFUNG)"/>
    <property type="match status" value="1"/>
</dbReference>
<keyword evidence="5" id="KW-0560">Oxidoreductase</keyword>
<keyword evidence="3" id="KW-0285">Flavoprotein</keyword>
<evidence type="ECO:0000259" key="6">
    <source>
        <dbReference type="Pfam" id="PF07992"/>
    </source>
</evidence>
<evidence type="ECO:0000256" key="3">
    <source>
        <dbReference type="ARBA" id="ARBA00022630"/>
    </source>
</evidence>
<dbReference type="PRINTS" id="PR00368">
    <property type="entry name" value="FADPNR"/>
</dbReference>
<dbReference type="InterPro" id="IPR051169">
    <property type="entry name" value="NADH-Q_oxidoreductase"/>
</dbReference>
<evidence type="ECO:0000313" key="7">
    <source>
        <dbReference type="EMBL" id="KAB2344382.1"/>
    </source>
</evidence>
<evidence type="ECO:0000256" key="1">
    <source>
        <dbReference type="ARBA" id="ARBA00001974"/>
    </source>
</evidence>
<comment type="caution">
    <text evidence="7">The sequence shown here is derived from an EMBL/GenBank/DDBJ whole genome shotgun (WGS) entry which is preliminary data.</text>
</comment>
<sequence length="395" mass="41270">MTGHTEVVVIGGGYAGVMAANRLTQRDDVTVRLINPRPGFVERIRLHQLVGGSDDAVVDYREVLAEGVRLVVDTVTRINAAGRSVTLETGDPLGYDYLIYAVGSGSADPSVPGVAEFAYPLAGLEEARRLRAAVDGAPATAAVTVVGGGPLGIETAAELAELGRAVTLVCGGRLGPYLHPRGRRSVAKGLAKLGVTVIEGPGATVTAVTRDAVQLSDGRELPSTMTIWTAGFGVPDLAGRSGLSTDAAGRLLTDETLTSVDDDRIVATGDAAAPSGLPLRMSCQAALPLGSHAADTVLSRMAGERPADFTRGIAAMCVSLGRRAGVFQLAHRNDTAMRLHLRGRLGAMIKESACKSPIKQLANEARKPGSHTWPVKDVKRRQLVQAKRSEAPAIR</sequence>
<dbReference type="PANTHER" id="PTHR42913">
    <property type="entry name" value="APOPTOSIS-INDUCING FACTOR 1"/>
    <property type="match status" value="1"/>
</dbReference>
<dbReference type="SUPFAM" id="SSF51905">
    <property type="entry name" value="FAD/NAD(P)-binding domain"/>
    <property type="match status" value="1"/>
</dbReference>
<gene>
    <name evidence="7" type="ORF">F8566_31095</name>
</gene>
<reference evidence="7 8" key="1">
    <citation type="submission" date="2019-09" db="EMBL/GenBank/DDBJ databases">
        <title>Actinomadura physcomitrii sp. nov., a novel actinomycete isolated from moss [Physcomitrium sphaericum (Ludw) Fuernr].</title>
        <authorList>
            <person name="Zhuang X."/>
            <person name="Liu C."/>
        </authorList>
    </citation>
    <scope>NUCLEOTIDE SEQUENCE [LARGE SCALE GENOMIC DNA]</scope>
    <source>
        <strain evidence="7 8">HMC1</strain>
    </source>
</reference>
<dbReference type="GO" id="GO:0019646">
    <property type="term" value="P:aerobic electron transport chain"/>
    <property type="evidence" value="ECO:0007669"/>
    <property type="project" value="TreeGrafter"/>
</dbReference>
<protein>
    <submittedName>
        <fullName evidence="7">FAD-dependent oxidoreductase</fullName>
    </submittedName>
</protein>
<dbReference type="Gene3D" id="3.50.50.100">
    <property type="match status" value="1"/>
</dbReference>
<dbReference type="GO" id="GO:0003955">
    <property type="term" value="F:NAD(P)H dehydrogenase (quinone) activity"/>
    <property type="evidence" value="ECO:0007669"/>
    <property type="project" value="TreeGrafter"/>
</dbReference>
<dbReference type="AlphaFoldDB" id="A0A6H9YT76"/>
<keyword evidence="8" id="KW-1185">Reference proteome</keyword>
<dbReference type="OrthoDB" id="9784880at2"/>
<accession>A0A6H9YT76</accession>
<dbReference type="InterPro" id="IPR023753">
    <property type="entry name" value="FAD/NAD-binding_dom"/>
</dbReference>
<name>A0A6H9YT76_9ACTN</name>
<dbReference type="RefSeq" id="WP_151565409.1">
    <property type="nucleotide sequence ID" value="NZ_WBMT01000016.1"/>
</dbReference>
<proteinExistence type="inferred from homology"/>
<keyword evidence="4" id="KW-0274">FAD</keyword>